<dbReference type="Proteomes" id="UP001622612">
    <property type="component" value="Chromosome"/>
</dbReference>
<proteinExistence type="predicted"/>
<dbReference type="EMBL" id="CP088155">
    <property type="protein sequence ID" value="WYM97117.1"/>
    <property type="molecule type" value="Genomic_DNA"/>
</dbReference>
<sequence length="143" mass="16680">MKEKANLLRKSFISTLTAFVINTFLIFVLLFWGLMNYTIHHLNTNIGFHTNLAFKWFILFALVAMFTLKIIVVIFNLNLFIKNWKDEKNFVLYLLILLGSFAIIVISLVCIIIVIKDENINIKKEKNKTNDKIIVNNKENDGK</sequence>
<feature type="transmembrane region" description="Helical" evidence="1">
    <location>
        <begin position="91"/>
        <end position="115"/>
    </location>
</feature>
<keyword evidence="1" id="KW-0472">Membrane</keyword>
<evidence type="ECO:0000313" key="2">
    <source>
        <dbReference type="EMBL" id="WYM97117.1"/>
    </source>
</evidence>
<evidence type="ECO:0000313" key="3">
    <source>
        <dbReference type="Proteomes" id="UP001622612"/>
    </source>
</evidence>
<protein>
    <submittedName>
        <fullName evidence="2">Uncharacterized protein</fullName>
    </submittedName>
</protein>
<dbReference type="RefSeq" id="WP_405311382.1">
    <property type="nucleotide sequence ID" value="NZ_CP088155.1"/>
</dbReference>
<reference evidence="2" key="1">
    <citation type="submission" date="2021-11" db="EMBL/GenBank/DDBJ databases">
        <title>The first genome sequence of unculturable Mycoplasma faucium obtained by de novo assembly of metagenomic reads.</title>
        <authorList>
            <person name="Sabat A.J."/>
            <person name="Bathoorn E."/>
            <person name="Akkerboom V."/>
            <person name="Friedrich A.W."/>
        </authorList>
    </citation>
    <scope>NUCLEOTIDE SEQUENCE [LARGE SCALE GENOMIC DNA]</scope>
    <source>
        <strain evidence="2">UMCG-MFM1</strain>
    </source>
</reference>
<keyword evidence="1" id="KW-1133">Transmembrane helix</keyword>
<keyword evidence="3" id="KW-1185">Reference proteome</keyword>
<accession>A0ABZ2TKY4</accession>
<evidence type="ECO:0000256" key="1">
    <source>
        <dbReference type="SAM" id="Phobius"/>
    </source>
</evidence>
<keyword evidence="1" id="KW-0812">Transmembrane</keyword>
<organism evidence="2 3">
    <name type="scientific">Metamycoplasma faucium</name>
    <dbReference type="NCBI Taxonomy" id="56142"/>
    <lineage>
        <taxon>Bacteria</taxon>
        <taxon>Bacillati</taxon>
        <taxon>Mycoplasmatota</taxon>
        <taxon>Mycoplasmoidales</taxon>
        <taxon>Metamycoplasmataceae</taxon>
        <taxon>Metamycoplasma</taxon>
    </lineage>
</organism>
<feature type="transmembrane region" description="Helical" evidence="1">
    <location>
        <begin position="12"/>
        <end position="34"/>
    </location>
</feature>
<gene>
    <name evidence="2" type="ORF">LQ356_02855</name>
</gene>
<name>A0ABZ2TKY4_9BACT</name>
<feature type="transmembrane region" description="Helical" evidence="1">
    <location>
        <begin position="54"/>
        <end position="79"/>
    </location>
</feature>